<evidence type="ECO:0000313" key="5">
    <source>
        <dbReference type="Proteomes" id="UP000281741"/>
    </source>
</evidence>
<keyword evidence="1" id="KW-0732">Signal</keyword>
<dbReference type="Proteomes" id="UP000281741">
    <property type="component" value="Chromosome"/>
</dbReference>
<proteinExistence type="predicted"/>
<keyword evidence="5" id="KW-1185">Reference proteome</keyword>
<evidence type="ECO:0000313" key="2">
    <source>
        <dbReference type="EMBL" id="AZA88191.1"/>
    </source>
</evidence>
<dbReference type="RefSeq" id="WP_066437023.1">
    <property type="nucleotide sequence ID" value="NZ_CP033912.1"/>
</dbReference>
<evidence type="ECO:0000313" key="3">
    <source>
        <dbReference type="EMBL" id="AZA96752.1"/>
    </source>
</evidence>
<dbReference type="EMBL" id="CP033912">
    <property type="protein sequence ID" value="AZA96752.1"/>
    <property type="molecule type" value="Genomic_DNA"/>
</dbReference>
<feature type="signal peptide" evidence="1">
    <location>
        <begin position="1"/>
        <end position="21"/>
    </location>
</feature>
<evidence type="ECO:0000256" key="1">
    <source>
        <dbReference type="SAM" id="SignalP"/>
    </source>
</evidence>
<dbReference type="OrthoDB" id="1261474at2"/>
<sequence>MRLLLYFFVFLFLSCRSQVGADNAMHQRQVSFEDKNHYPFTITSGNFLIIDNQETMDEVFRIIHQKNTGNRFSPIPAVVENETYLIIKPSLKNSNDVSIDSLSYDKNTLYVKVKEFQNPDFILKNRISPNILLKLNEKLDIQKVIIQY</sequence>
<feature type="chain" id="PRO_5044593581" evidence="1">
    <location>
        <begin position="22"/>
        <end position="148"/>
    </location>
</feature>
<accession>A0A3G6QXS1</accession>
<dbReference type="Proteomes" id="UP000274073">
    <property type="component" value="Chromosome"/>
</dbReference>
<name>A0A3G6QXS1_9FLAO</name>
<dbReference type="KEGG" id="csha:EG350_03150"/>
<dbReference type="PROSITE" id="PS51257">
    <property type="entry name" value="PROKAR_LIPOPROTEIN"/>
    <property type="match status" value="1"/>
</dbReference>
<dbReference type="EMBL" id="CP033915">
    <property type="protein sequence ID" value="AZA88191.1"/>
    <property type="molecule type" value="Genomic_DNA"/>
</dbReference>
<gene>
    <name evidence="2" type="ORF">EG349_16020</name>
    <name evidence="3" type="ORF">EG353_14810</name>
</gene>
<protein>
    <submittedName>
        <fullName evidence="2">Uncharacterized protein</fullName>
    </submittedName>
</protein>
<organism evidence="2 4">
    <name type="scientific">Chryseobacterium shandongense</name>
    <dbReference type="NCBI Taxonomy" id="1493872"/>
    <lineage>
        <taxon>Bacteria</taxon>
        <taxon>Pseudomonadati</taxon>
        <taxon>Bacteroidota</taxon>
        <taxon>Flavobacteriia</taxon>
        <taxon>Flavobacteriales</taxon>
        <taxon>Weeksellaceae</taxon>
        <taxon>Chryseobacterium group</taxon>
        <taxon>Chryseobacterium</taxon>
    </lineage>
</organism>
<reference evidence="4 5" key="1">
    <citation type="submission" date="2018-11" db="EMBL/GenBank/DDBJ databases">
        <title>Proposal to divide the Flavobacteriaceae and reorganize its genera based on Amino Acid Identity values calculated from whole genome sequences.</title>
        <authorList>
            <person name="Nicholson A.C."/>
            <person name="Gulvik C.A."/>
            <person name="Whitney A.M."/>
            <person name="Humrighouse B.W."/>
            <person name="Bell M."/>
            <person name="Holmes B."/>
            <person name="Steigerwalt A.G."/>
            <person name="Villarma A."/>
            <person name="Sheth M."/>
            <person name="Batra D."/>
            <person name="Pryor J."/>
            <person name="Bernardet J.-F."/>
            <person name="Hugo C."/>
            <person name="Kampfer P."/>
            <person name="Newman J."/>
            <person name="McQuiston J.R."/>
        </authorList>
    </citation>
    <scope>NUCLEOTIDE SEQUENCE [LARGE SCALE GENOMIC DNA]</scope>
    <source>
        <strain evidence="2 4">G0207</strain>
        <strain evidence="3 5">H5143</strain>
    </source>
</reference>
<evidence type="ECO:0000313" key="4">
    <source>
        <dbReference type="Proteomes" id="UP000274073"/>
    </source>
</evidence>
<dbReference type="AlphaFoldDB" id="A0A3G6QXS1"/>